<dbReference type="NCBIfam" id="TIGR04056">
    <property type="entry name" value="OMP_RagA_SusC"/>
    <property type="match status" value="1"/>
</dbReference>
<dbReference type="InterPro" id="IPR036942">
    <property type="entry name" value="Beta-barrel_TonB_sf"/>
</dbReference>
<keyword evidence="11" id="KW-1185">Reference proteome</keyword>
<comment type="caution">
    <text evidence="10">The sequence shown here is derived from an EMBL/GenBank/DDBJ whole genome shotgun (WGS) entry which is preliminary data.</text>
</comment>
<dbReference type="NCBIfam" id="TIGR04057">
    <property type="entry name" value="SusC_RagA_signa"/>
    <property type="match status" value="1"/>
</dbReference>
<dbReference type="SUPFAM" id="SSF49464">
    <property type="entry name" value="Carboxypeptidase regulatory domain-like"/>
    <property type="match status" value="1"/>
</dbReference>
<dbReference type="InterPro" id="IPR039426">
    <property type="entry name" value="TonB-dep_rcpt-like"/>
</dbReference>
<gene>
    <name evidence="10" type="ORF">ACFSQW_12600</name>
</gene>
<dbReference type="Gene3D" id="2.40.170.20">
    <property type="entry name" value="TonB-dependent receptor, beta-barrel domain"/>
    <property type="match status" value="1"/>
</dbReference>
<organism evidence="10 11">
    <name type="scientific">Sphingobacterium tabacisoli</name>
    <dbReference type="NCBI Taxonomy" id="2044855"/>
    <lineage>
        <taxon>Bacteria</taxon>
        <taxon>Pseudomonadati</taxon>
        <taxon>Bacteroidota</taxon>
        <taxon>Sphingobacteriia</taxon>
        <taxon>Sphingobacteriales</taxon>
        <taxon>Sphingobacteriaceae</taxon>
        <taxon>Sphingobacterium</taxon>
    </lineage>
</organism>
<accession>A0ABW5L4M2</accession>
<dbReference type="PROSITE" id="PS52016">
    <property type="entry name" value="TONB_DEPENDENT_REC_3"/>
    <property type="match status" value="1"/>
</dbReference>
<evidence type="ECO:0000256" key="4">
    <source>
        <dbReference type="ARBA" id="ARBA00022692"/>
    </source>
</evidence>
<feature type="region of interest" description="Disordered" evidence="8">
    <location>
        <begin position="232"/>
        <end position="256"/>
    </location>
</feature>
<evidence type="ECO:0000256" key="5">
    <source>
        <dbReference type="ARBA" id="ARBA00023136"/>
    </source>
</evidence>
<evidence type="ECO:0000256" key="8">
    <source>
        <dbReference type="SAM" id="MobiDB-lite"/>
    </source>
</evidence>
<feature type="domain" description="TonB-dependent receptor plug" evidence="9">
    <location>
        <begin position="620"/>
        <end position="724"/>
    </location>
</feature>
<comment type="similarity">
    <text evidence="7">Belongs to the TonB-dependent receptor family.</text>
</comment>
<keyword evidence="4 7" id="KW-0812">Transmembrane</keyword>
<evidence type="ECO:0000313" key="10">
    <source>
        <dbReference type="EMBL" id="MFD2555238.1"/>
    </source>
</evidence>
<reference evidence="11" key="1">
    <citation type="journal article" date="2019" name="Int. J. Syst. Evol. Microbiol.">
        <title>The Global Catalogue of Microorganisms (GCM) 10K type strain sequencing project: providing services to taxonomists for standard genome sequencing and annotation.</title>
        <authorList>
            <consortium name="The Broad Institute Genomics Platform"/>
            <consortium name="The Broad Institute Genome Sequencing Center for Infectious Disease"/>
            <person name="Wu L."/>
            <person name="Ma J."/>
        </authorList>
    </citation>
    <scope>NUCLEOTIDE SEQUENCE [LARGE SCALE GENOMIC DNA]</scope>
    <source>
        <strain evidence="11">KCTC 52298</strain>
    </source>
</reference>
<keyword evidence="5 7" id="KW-0472">Membrane</keyword>
<evidence type="ECO:0000256" key="3">
    <source>
        <dbReference type="ARBA" id="ARBA00022452"/>
    </source>
</evidence>
<sequence>MKHFFRGGRGLSNRQSYHVNMLSSYQDLSGRPIERNNRFRDRLLHFVRNDETVRSDGREDEDRESLLTTFVQASHLVRPLFGKCLPIPYRFSIDSLSFAYVNSREKVEKHKAGDRRTPKLVRSSPEQDTDRLRIKHRSIKDLALSSLWLSSRHVLSWTTLITHCYYFKTTWRLLRQRTKSASGGVAGWFGVAPGLGRTMLQTRSTVVRPLFGSCSAVRRRVVEALSKTTRRSLEAVPNQSRSGLEEESKSSRRVVEAEGTRTKVELALTQPITRVELGMNYQTTKDELRMSLQRTKDELATIQETPKRETIKWRSEGEGDCFVVVPPIRNDEGVANDTEKVLERYCKGTGKVLNSGGKGTGEVLESYQRGTKEVLTGSRSVVALERDGRMSQVASHKEGRAFSVEDLWMNRSISRGFRGLCEEFGDKVESVVVKENRGRQIALKQVNSFAKFLDVSIPPPTGGYNRHDGREKRGDVRSVWCMQLAKGYQLLALTILCVLFSIPDLLGVRALAQTPQQRDKLLEDSGLVLQGEVRSATDGAVIEGATVTNGKKTVRTDAKGTFSIAVDKSQGVLIIKYIGFKEQSVAYDNTTTFLKIQLQGGSKEIEEVEVVSTGYQNIPKERATGSFEFVNNEALNQTISGNIIDRIELQVPGLLVDRNEGAPDKFLIRGRSSIYADVQPLIVLDGFPYDGEIGNINPNDIESVTVLKDAAAASIWGARAGNGVIVITTKRAKGNKPAISFNSTLGIQAKPDLSTVSQISSADYIELEKFLFDKGHYINDEEADARNNGHPPFTPVIELLQKQRDGILTEEKVVAELAKFKTYDIRKDILNELYRPGTKQQYAVSIGNKSRSGNYLFSAGYDLNRSNLIAQSDQRLSLRMNSETEIATWLTLANSLSYTNMTFRAGNNPGLNLSGQAPFALGGNKAIYPYARLRDDNGIAQVLYLDNNKRFIDESLKKGLDWSYTPLEEIHQRHTSNKISDFLINSAVLMSPFKGLNIGVRYQFEDQLTDGGTFYSPESYYARSYVNSFAQQQANGRLSFPVPRGGIRDVSYAKRKVHQGRIQVDWNKVWANSHQLVLMGGWEIRSSKTDVETDRKYGYNEEFYGMESSIDFISEFTLFNNSFLKQRIASNRSIAKYTDNFISYFSNGSYTFKERYTLTASVRKDEANLFGLNSNKKGTPLWSSGLLWKLSEEPFYHNGLVPKLGLRITYGQSGNIARDASALPVITVSGSSRTTPLSRASLDMLPNANLRWEKVNILNVGIDFALKDNRVTGSLEYFDKRSKDLMGSAPLDPTLGRSTFYGNVGEMKTTGVNANLNLLLIDRCVKWNLSTSLGTSNPIVTKYFMPVSPKGNTYLSMMDNTINPVLNSPVFGMYSFPWVGLDVAKGNPVLLFEGEESQNYDVVYGSTALEDMVFHGSIQPTVYGAVHNNVRYKALELSFALSYKTRYFFRRAALSYSELFSSWNGHGDFALRWKNPGDENSTDVPSMVYPANSYRELVYRNASNQVLKGDHLRVENVRLSASFSGVRICGSRLDRLQTFLHVQNLPLVVLKNRQGIDPYFKQMVRTGPQYALGVNVTL</sequence>
<evidence type="ECO:0000313" key="11">
    <source>
        <dbReference type="Proteomes" id="UP001597440"/>
    </source>
</evidence>
<dbReference type="Gene3D" id="2.170.130.10">
    <property type="entry name" value="TonB-dependent receptor, plug domain"/>
    <property type="match status" value="1"/>
</dbReference>
<keyword evidence="3 7" id="KW-1134">Transmembrane beta strand</keyword>
<keyword evidence="2 7" id="KW-0813">Transport</keyword>
<keyword evidence="6 7" id="KW-0998">Cell outer membrane</keyword>
<proteinExistence type="inferred from homology"/>
<name>A0ABW5L4M2_9SPHI</name>
<dbReference type="RefSeq" id="WP_210353597.1">
    <property type="nucleotide sequence ID" value="NZ_JAEQMU010000001.1"/>
</dbReference>
<evidence type="ECO:0000256" key="6">
    <source>
        <dbReference type="ARBA" id="ARBA00023237"/>
    </source>
</evidence>
<dbReference type="InterPro" id="IPR008969">
    <property type="entry name" value="CarboxyPept-like_regulatory"/>
</dbReference>
<dbReference type="InterPro" id="IPR023997">
    <property type="entry name" value="TonB-dep_OMP_SusC/RagA_CS"/>
</dbReference>
<dbReference type="InterPro" id="IPR037066">
    <property type="entry name" value="Plug_dom_sf"/>
</dbReference>
<evidence type="ECO:0000256" key="2">
    <source>
        <dbReference type="ARBA" id="ARBA00022448"/>
    </source>
</evidence>
<dbReference type="Pfam" id="PF07715">
    <property type="entry name" value="Plug"/>
    <property type="match status" value="1"/>
</dbReference>
<dbReference type="Proteomes" id="UP001597440">
    <property type="component" value="Unassembled WGS sequence"/>
</dbReference>
<protein>
    <submittedName>
        <fullName evidence="10">SusC/RagA family TonB-linked outer membrane protein</fullName>
    </submittedName>
</protein>
<evidence type="ECO:0000256" key="1">
    <source>
        <dbReference type="ARBA" id="ARBA00004571"/>
    </source>
</evidence>
<dbReference type="Gene3D" id="2.60.40.1120">
    <property type="entry name" value="Carboxypeptidase-like, regulatory domain"/>
    <property type="match status" value="1"/>
</dbReference>
<dbReference type="InterPro" id="IPR023996">
    <property type="entry name" value="TonB-dep_OMP_SusC/RagA"/>
</dbReference>
<feature type="compositionally biased region" description="Basic and acidic residues" evidence="8">
    <location>
        <begin position="243"/>
        <end position="256"/>
    </location>
</feature>
<dbReference type="EMBL" id="JBHULD010000014">
    <property type="protein sequence ID" value="MFD2555238.1"/>
    <property type="molecule type" value="Genomic_DNA"/>
</dbReference>
<dbReference type="SUPFAM" id="SSF56935">
    <property type="entry name" value="Porins"/>
    <property type="match status" value="1"/>
</dbReference>
<comment type="subcellular location">
    <subcellularLocation>
        <location evidence="1 7">Cell outer membrane</location>
        <topology evidence="1 7">Multi-pass membrane protein</topology>
    </subcellularLocation>
</comment>
<evidence type="ECO:0000259" key="9">
    <source>
        <dbReference type="Pfam" id="PF07715"/>
    </source>
</evidence>
<dbReference type="InterPro" id="IPR012910">
    <property type="entry name" value="Plug_dom"/>
</dbReference>
<evidence type="ECO:0000256" key="7">
    <source>
        <dbReference type="PROSITE-ProRule" id="PRU01360"/>
    </source>
</evidence>